<gene>
    <name evidence="4" type="ORF">UCRPA7_7720</name>
</gene>
<dbReference type="Pfam" id="PF00106">
    <property type="entry name" value="adh_short"/>
    <property type="match status" value="1"/>
</dbReference>
<dbReference type="eggNOG" id="KOG1611">
    <property type="taxonomic scope" value="Eukaryota"/>
</dbReference>
<evidence type="ECO:0000256" key="2">
    <source>
        <dbReference type="ARBA" id="ARBA00022857"/>
    </source>
</evidence>
<protein>
    <submittedName>
        <fullName evidence="4">Putative short chain dehydrogenase family protein</fullName>
    </submittedName>
</protein>
<dbReference type="PRINTS" id="PR00081">
    <property type="entry name" value="GDHRDH"/>
</dbReference>
<dbReference type="PANTHER" id="PTHR43963:SF6">
    <property type="entry name" value="CHAIN DEHYDROGENASE FAMILY PROTEIN, PUTATIVE (AFU_ORTHOLOGUE AFUA_3G15350)-RELATED"/>
    <property type="match status" value="1"/>
</dbReference>
<evidence type="ECO:0000256" key="3">
    <source>
        <dbReference type="ARBA" id="ARBA00023002"/>
    </source>
</evidence>
<dbReference type="AlphaFoldDB" id="R8BBR4"/>
<dbReference type="SUPFAM" id="SSF51735">
    <property type="entry name" value="NAD(P)-binding Rossmann-fold domains"/>
    <property type="match status" value="1"/>
</dbReference>
<dbReference type="InterPro" id="IPR036291">
    <property type="entry name" value="NAD(P)-bd_dom_sf"/>
</dbReference>
<accession>R8BBR4</accession>
<dbReference type="Gene3D" id="3.40.50.720">
    <property type="entry name" value="NAD(P)-binding Rossmann-like Domain"/>
    <property type="match status" value="1"/>
</dbReference>
<keyword evidence="3" id="KW-0560">Oxidoreductase</keyword>
<dbReference type="GO" id="GO:0016491">
    <property type="term" value="F:oxidoreductase activity"/>
    <property type="evidence" value="ECO:0007669"/>
    <property type="project" value="UniProtKB-KW"/>
</dbReference>
<sequence length="247" mass="26900">MAATTEKSTIVLITGANQGIGFEIAKKLGKDHANYHIIMAGRRKEAIEEAVKNLQSLGCSVEPLVMDITSDEAIAQGAAAVDEIHGRLDVLINNAGISTEGDTPTREAWRQDMETNVISTNKVTDAFIPLLRKSTVPCKRIVFVSTSLASMGDKLNRNDQYHKVDWRIYRSSKAAFNMLAASYIVDFEDDPTWKINIHDPGYCGTNLNGFKGFDTPENGALNACRLATLGPGGETGTFSNRHGPVAW</sequence>
<name>R8BBR4_PHAM7</name>
<comment type="similarity">
    <text evidence="1">Belongs to the short-chain dehydrogenases/reductases (SDR) family.</text>
</comment>
<dbReference type="KEGG" id="tmn:UCRPA7_7720"/>
<reference evidence="5" key="1">
    <citation type="journal article" date="2013" name="Genome Announc.">
        <title>Draft genome sequence of the ascomycete Phaeoacremonium aleophilum strain UCR-PA7, a causal agent of the esca disease complex in grapevines.</title>
        <authorList>
            <person name="Blanco-Ulate B."/>
            <person name="Rolshausen P."/>
            <person name="Cantu D."/>
        </authorList>
    </citation>
    <scope>NUCLEOTIDE SEQUENCE [LARGE SCALE GENOMIC DNA]</scope>
    <source>
        <strain evidence="5">UCR-PA7</strain>
    </source>
</reference>
<keyword evidence="2" id="KW-0521">NADP</keyword>
<dbReference type="HOGENOM" id="CLU_010194_9_0_1"/>
<dbReference type="OrthoDB" id="1933717at2759"/>
<dbReference type="InterPro" id="IPR002347">
    <property type="entry name" value="SDR_fam"/>
</dbReference>
<dbReference type="RefSeq" id="XP_007918435.1">
    <property type="nucleotide sequence ID" value="XM_007920244.1"/>
</dbReference>
<dbReference type="GeneID" id="19328503"/>
<keyword evidence="5" id="KW-1185">Reference proteome</keyword>
<evidence type="ECO:0000313" key="5">
    <source>
        <dbReference type="Proteomes" id="UP000014074"/>
    </source>
</evidence>
<evidence type="ECO:0000313" key="4">
    <source>
        <dbReference type="EMBL" id="EON96778.1"/>
    </source>
</evidence>
<dbReference type="Proteomes" id="UP000014074">
    <property type="component" value="Unassembled WGS sequence"/>
</dbReference>
<organism evidence="4 5">
    <name type="scientific">Phaeoacremonium minimum (strain UCR-PA7)</name>
    <name type="common">Esca disease fungus</name>
    <name type="synonym">Togninia minima</name>
    <dbReference type="NCBI Taxonomy" id="1286976"/>
    <lineage>
        <taxon>Eukaryota</taxon>
        <taxon>Fungi</taxon>
        <taxon>Dikarya</taxon>
        <taxon>Ascomycota</taxon>
        <taxon>Pezizomycotina</taxon>
        <taxon>Sordariomycetes</taxon>
        <taxon>Sordariomycetidae</taxon>
        <taxon>Togniniales</taxon>
        <taxon>Togniniaceae</taxon>
        <taxon>Phaeoacremonium</taxon>
    </lineage>
</organism>
<dbReference type="PANTHER" id="PTHR43963">
    <property type="entry name" value="CARBONYL REDUCTASE 1-RELATED"/>
    <property type="match status" value="1"/>
</dbReference>
<proteinExistence type="inferred from homology"/>
<dbReference type="EMBL" id="KB933312">
    <property type="protein sequence ID" value="EON96778.1"/>
    <property type="molecule type" value="Genomic_DNA"/>
</dbReference>
<evidence type="ECO:0000256" key="1">
    <source>
        <dbReference type="ARBA" id="ARBA00006484"/>
    </source>
</evidence>